<gene>
    <name evidence="2" type="ORF">FA15DRAFT_672468</name>
</gene>
<feature type="region of interest" description="Disordered" evidence="1">
    <location>
        <begin position="1"/>
        <end position="26"/>
    </location>
</feature>
<keyword evidence="3" id="KW-1185">Reference proteome</keyword>
<evidence type="ECO:0008006" key="4">
    <source>
        <dbReference type="Google" id="ProtNLM"/>
    </source>
</evidence>
<dbReference type="AlphaFoldDB" id="A0A5C3KNS1"/>
<sequence>MASITINYQLNPPSDTDKSGLETSRTHTFAIPGAESVNESNPSEWKAYYAALQTAIADARNTVGDELTAWRDRVGKSELGKEPKGKDADDDVDEEGDEEEA</sequence>
<evidence type="ECO:0000256" key="1">
    <source>
        <dbReference type="SAM" id="MobiDB-lite"/>
    </source>
</evidence>
<proteinExistence type="predicted"/>
<feature type="region of interest" description="Disordered" evidence="1">
    <location>
        <begin position="71"/>
        <end position="101"/>
    </location>
</feature>
<evidence type="ECO:0000313" key="2">
    <source>
        <dbReference type="EMBL" id="TFK21533.1"/>
    </source>
</evidence>
<dbReference type="Proteomes" id="UP000307440">
    <property type="component" value="Unassembled WGS sequence"/>
</dbReference>
<feature type="compositionally biased region" description="Acidic residues" evidence="1">
    <location>
        <begin position="88"/>
        <end position="101"/>
    </location>
</feature>
<accession>A0A5C3KNS1</accession>
<feature type="compositionally biased region" description="Polar residues" evidence="1">
    <location>
        <begin position="1"/>
        <end position="14"/>
    </location>
</feature>
<organism evidence="2 3">
    <name type="scientific">Coprinopsis marcescibilis</name>
    <name type="common">Agaric fungus</name>
    <name type="synonym">Psathyrella marcescibilis</name>
    <dbReference type="NCBI Taxonomy" id="230819"/>
    <lineage>
        <taxon>Eukaryota</taxon>
        <taxon>Fungi</taxon>
        <taxon>Dikarya</taxon>
        <taxon>Basidiomycota</taxon>
        <taxon>Agaricomycotina</taxon>
        <taxon>Agaricomycetes</taxon>
        <taxon>Agaricomycetidae</taxon>
        <taxon>Agaricales</taxon>
        <taxon>Agaricineae</taxon>
        <taxon>Psathyrellaceae</taxon>
        <taxon>Coprinopsis</taxon>
    </lineage>
</organism>
<feature type="compositionally biased region" description="Basic and acidic residues" evidence="1">
    <location>
        <begin position="71"/>
        <end position="87"/>
    </location>
</feature>
<name>A0A5C3KNS1_COPMA</name>
<protein>
    <recommendedName>
        <fullName evidence="4">EKC/KEOPS complex subunit GON7</fullName>
    </recommendedName>
</protein>
<dbReference type="EMBL" id="ML210265">
    <property type="protein sequence ID" value="TFK21533.1"/>
    <property type="molecule type" value="Genomic_DNA"/>
</dbReference>
<dbReference type="OrthoDB" id="2553859at2759"/>
<evidence type="ECO:0000313" key="3">
    <source>
        <dbReference type="Proteomes" id="UP000307440"/>
    </source>
</evidence>
<reference evidence="2 3" key="1">
    <citation type="journal article" date="2019" name="Nat. Ecol. Evol.">
        <title>Megaphylogeny resolves global patterns of mushroom evolution.</title>
        <authorList>
            <person name="Varga T."/>
            <person name="Krizsan K."/>
            <person name="Foldi C."/>
            <person name="Dima B."/>
            <person name="Sanchez-Garcia M."/>
            <person name="Sanchez-Ramirez S."/>
            <person name="Szollosi G.J."/>
            <person name="Szarkandi J.G."/>
            <person name="Papp V."/>
            <person name="Albert L."/>
            <person name="Andreopoulos W."/>
            <person name="Angelini C."/>
            <person name="Antonin V."/>
            <person name="Barry K.W."/>
            <person name="Bougher N.L."/>
            <person name="Buchanan P."/>
            <person name="Buyck B."/>
            <person name="Bense V."/>
            <person name="Catcheside P."/>
            <person name="Chovatia M."/>
            <person name="Cooper J."/>
            <person name="Damon W."/>
            <person name="Desjardin D."/>
            <person name="Finy P."/>
            <person name="Geml J."/>
            <person name="Haridas S."/>
            <person name="Hughes K."/>
            <person name="Justo A."/>
            <person name="Karasinski D."/>
            <person name="Kautmanova I."/>
            <person name="Kiss B."/>
            <person name="Kocsube S."/>
            <person name="Kotiranta H."/>
            <person name="LaButti K.M."/>
            <person name="Lechner B.E."/>
            <person name="Liimatainen K."/>
            <person name="Lipzen A."/>
            <person name="Lukacs Z."/>
            <person name="Mihaltcheva S."/>
            <person name="Morgado L.N."/>
            <person name="Niskanen T."/>
            <person name="Noordeloos M.E."/>
            <person name="Ohm R.A."/>
            <person name="Ortiz-Santana B."/>
            <person name="Ovrebo C."/>
            <person name="Racz N."/>
            <person name="Riley R."/>
            <person name="Savchenko A."/>
            <person name="Shiryaev A."/>
            <person name="Soop K."/>
            <person name="Spirin V."/>
            <person name="Szebenyi C."/>
            <person name="Tomsovsky M."/>
            <person name="Tulloss R.E."/>
            <person name="Uehling J."/>
            <person name="Grigoriev I.V."/>
            <person name="Vagvolgyi C."/>
            <person name="Papp T."/>
            <person name="Martin F.M."/>
            <person name="Miettinen O."/>
            <person name="Hibbett D.S."/>
            <person name="Nagy L.G."/>
        </authorList>
    </citation>
    <scope>NUCLEOTIDE SEQUENCE [LARGE SCALE GENOMIC DNA]</scope>
    <source>
        <strain evidence="2 3">CBS 121175</strain>
    </source>
</reference>